<organism evidence="9 10">
    <name type="scientific">Bordetella genomosp. 2</name>
    <dbReference type="NCBI Taxonomy" id="1983456"/>
    <lineage>
        <taxon>Bacteria</taxon>
        <taxon>Pseudomonadati</taxon>
        <taxon>Pseudomonadota</taxon>
        <taxon>Betaproteobacteria</taxon>
        <taxon>Burkholderiales</taxon>
        <taxon>Alcaligenaceae</taxon>
        <taxon>Bordetella</taxon>
    </lineage>
</organism>
<feature type="binding site" description="axial binding residue" evidence="6">
    <location>
        <position position="145"/>
    </location>
    <ligand>
        <name>heme c</name>
        <dbReference type="ChEBI" id="CHEBI:61717"/>
    </ligand>
    <ligandPart>
        <name>Fe</name>
        <dbReference type="ChEBI" id="CHEBI:18248"/>
    </ligandPart>
</feature>
<feature type="binding site" description="covalent" evidence="7">
    <location>
        <position position="144"/>
    </location>
    <ligand>
        <name>heme c</name>
        <dbReference type="ChEBI" id="CHEBI:61717"/>
    </ligand>
</feature>
<feature type="binding site" description="covalent" evidence="7">
    <location>
        <position position="141"/>
    </location>
    <ligand>
        <name>heme c</name>
        <dbReference type="ChEBI" id="CHEBI:61717"/>
    </ligand>
</feature>
<feature type="chain" id="PRO_5012085546" evidence="8">
    <location>
        <begin position="26"/>
        <end position="152"/>
    </location>
</feature>
<dbReference type="PIRSF" id="PIRSF000027">
    <property type="entry name" value="Cytc_c_prime"/>
    <property type="match status" value="1"/>
</dbReference>
<keyword evidence="2 7" id="KW-0349">Heme</keyword>
<keyword evidence="3 6" id="KW-0479">Metal-binding</keyword>
<comment type="PTM">
    <text evidence="7">Binds 1 heme group per subunit.</text>
</comment>
<accession>A0A261VRL3</accession>
<name>A0A261VRL3_9BORD</name>
<keyword evidence="8" id="KW-0732">Signal</keyword>
<dbReference type="GO" id="GO:0005506">
    <property type="term" value="F:iron ion binding"/>
    <property type="evidence" value="ECO:0007669"/>
    <property type="project" value="InterPro"/>
</dbReference>
<keyword evidence="1" id="KW-0813">Transport</keyword>
<protein>
    <submittedName>
        <fullName evidence="9">Cytochrome C</fullName>
    </submittedName>
</protein>
<sequence length="152" mass="16217">MKQFPLLAAAACFSVMSLWSTASQAQFAKPADAIKYRQSALTLMASHFGRMQPVVKGQAPYDAAQIKANVQILATLSELPWAGFGPGTEGGDALPEVWSDAAGFKQKQDRFKENMAKLSAAADSGDLGQLRAAFGDVGASCKACHDSYRKKK</sequence>
<dbReference type="InterPro" id="IPR010980">
    <property type="entry name" value="Cyt_c/b562"/>
</dbReference>
<evidence type="ECO:0000313" key="9">
    <source>
        <dbReference type="EMBL" id="OZI76132.1"/>
    </source>
</evidence>
<keyword evidence="5 6" id="KW-0408">Iron</keyword>
<feature type="signal peptide" evidence="8">
    <location>
        <begin position="1"/>
        <end position="25"/>
    </location>
</feature>
<dbReference type="GO" id="GO:0042597">
    <property type="term" value="C:periplasmic space"/>
    <property type="evidence" value="ECO:0007669"/>
    <property type="project" value="InterPro"/>
</dbReference>
<evidence type="ECO:0000256" key="8">
    <source>
        <dbReference type="SAM" id="SignalP"/>
    </source>
</evidence>
<dbReference type="InterPro" id="IPR002321">
    <property type="entry name" value="Cyt_c_II"/>
</dbReference>
<dbReference type="GO" id="GO:0009055">
    <property type="term" value="F:electron transfer activity"/>
    <property type="evidence" value="ECO:0007669"/>
    <property type="project" value="InterPro"/>
</dbReference>
<evidence type="ECO:0000256" key="7">
    <source>
        <dbReference type="PIRSR" id="PIRSR000027-2"/>
    </source>
</evidence>
<dbReference type="InterPro" id="IPR015984">
    <property type="entry name" value="Cyt_c_prime_subgr"/>
</dbReference>
<evidence type="ECO:0000256" key="4">
    <source>
        <dbReference type="ARBA" id="ARBA00022982"/>
    </source>
</evidence>
<evidence type="ECO:0000256" key="3">
    <source>
        <dbReference type="ARBA" id="ARBA00022723"/>
    </source>
</evidence>
<dbReference type="RefSeq" id="WP_094806932.1">
    <property type="nucleotide sequence ID" value="NZ_NEVT01000006.1"/>
</dbReference>
<evidence type="ECO:0000256" key="6">
    <source>
        <dbReference type="PIRSR" id="PIRSR000027-1"/>
    </source>
</evidence>
<reference evidence="10" key="1">
    <citation type="submission" date="2017-05" db="EMBL/GenBank/DDBJ databases">
        <title>Complete and WGS of Bordetella genogroups.</title>
        <authorList>
            <person name="Spilker T."/>
            <person name="Lipuma J."/>
        </authorList>
    </citation>
    <scope>NUCLEOTIDE SEQUENCE [LARGE SCALE GENOMIC DNA]</scope>
    <source>
        <strain evidence="10">AU8256</strain>
    </source>
</reference>
<dbReference type="Gene3D" id="1.20.120.10">
    <property type="entry name" value="Cytochrome c/b562"/>
    <property type="match status" value="1"/>
</dbReference>
<dbReference type="Pfam" id="PF01322">
    <property type="entry name" value="Cytochrom_C_2"/>
    <property type="match status" value="1"/>
</dbReference>
<evidence type="ECO:0000256" key="1">
    <source>
        <dbReference type="ARBA" id="ARBA00022448"/>
    </source>
</evidence>
<dbReference type="InterPro" id="IPR012127">
    <property type="entry name" value="Cyt_c_prime"/>
</dbReference>
<dbReference type="AlphaFoldDB" id="A0A261VRL3"/>
<keyword evidence="10" id="KW-1185">Reference proteome</keyword>
<comment type="caution">
    <text evidence="9">The sequence shown here is derived from an EMBL/GenBank/DDBJ whole genome shotgun (WGS) entry which is preliminary data.</text>
</comment>
<dbReference type="EMBL" id="NEVT01000006">
    <property type="protein sequence ID" value="OZI76132.1"/>
    <property type="molecule type" value="Genomic_DNA"/>
</dbReference>
<evidence type="ECO:0000256" key="2">
    <source>
        <dbReference type="ARBA" id="ARBA00022617"/>
    </source>
</evidence>
<gene>
    <name evidence="9" type="ORF">CAL24_13235</name>
</gene>
<dbReference type="PROSITE" id="PS51009">
    <property type="entry name" value="CYTCII"/>
    <property type="match status" value="1"/>
</dbReference>
<dbReference type="GO" id="GO:0022900">
    <property type="term" value="P:electron transport chain"/>
    <property type="evidence" value="ECO:0007669"/>
    <property type="project" value="InterPro"/>
</dbReference>
<dbReference type="SMR" id="A0A261VRL3"/>
<dbReference type="Proteomes" id="UP000215633">
    <property type="component" value="Unassembled WGS sequence"/>
</dbReference>
<dbReference type="PRINTS" id="PR00608">
    <property type="entry name" value="CYTCHROMECII"/>
</dbReference>
<proteinExistence type="predicted"/>
<dbReference type="SUPFAM" id="SSF47175">
    <property type="entry name" value="Cytochromes"/>
    <property type="match status" value="1"/>
</dbReference>
<evidence type="ECO:0000256" key="5">
    <source>
        <dbReference type="ARBA" id="ARBA00023004"/>
    </source>
</evidence>
<keyword evidence="4" id="KW-0249">Electron transport</keyword>
<dbReference type="GO" id="GO:0020037">
    <property type="term" value="F:heme binding"/>
    <property type="evidence" value="ECO:0007669"/>
    <property type="project" value="InterPro"/>
</dbReference>
<evidence type="ECO:0000313" key="10">
    <source>
        <dbReference type="Proteomes" id="UP000215633"/>
    </source>
</evidence>